<dbReference type="FunFam" id="1.25.40.10:FF:000351">
    <property type="entry name" value="Pentatricopeptide repeat-containing protein"/>
    <property type="match status" value="1"/>
</dbReference>
<dbReference type="FunFam" id="1.25.40.10:FF:000090">
    <property type="entry name" value="Pentatricopeptide repeat-containing protein, chloroplastic"/>
    <property type="match status" value="1"/>
</dbReference>
<feature type="repeat" description="PPR" evidence="2">
    <location>
        <begin position="417"/>
        <end position="451"/>
    </location>
</feature>
<reference evidence="3" key="2">
    <citation type="submission" date="2023-04" db="EMBL/GenBank/DDBJ databases">
        <authorList>
            <person name="Bruccoleri R.E."/>
            <person name="Oakeley E.J."/>
            <person name="Faust A.-M."/>
            <person name="Dessus-Babus S."/>
            <person name="Altorfer M."/>
            <person name="Burckhardt D."/>
            <person name="Oertli M."/>
            <person name="Naumann U."/>
            <person name="Petersen F."/>
            <person name="Wong J."/>
        </authorList>
    </citation>
    <scope>NUCLEOTIDE SEQUENCE</scope>
    <source>
        <strain evidence="3">GSM-AAB239-AS_SAM_17_03QT</strain>
        <tissue evidence="3">Leaf</tissue>
    </source>
</reference>
<dbReference type="InterPro" id="IPR046848">
    <property type="entry name" value="E_motif"/>
</dbReference>
<feature type="repeat" description="PPR" evidence="2">
    <location>
        <begin position="386"/>
        <end position="416"/>
    </location>
</feature>
<dbReference type="GO" id="GO:0003723">
    <property type="term" value="F:RNA binding"/>
    <property type="evidence" value="ECO:0007669"/>
    <property type="project" value="InterPro"/>
</dbReference>
<evidence type="ECO:0000313" key="3">
    <source>
        <dbReference type="EMBL" id="KAJ6804606.1"/>
    </source>
</evidence>
<dbReference type="Pfam" id="PF01535">
    <property type="entry name" value="PPR"/>
    <property type="match status" value="8"/>
</dbReference>
<reference evidence="3" key="1">
    <citation type="journal article" date="2023" name="GigaByte">
        <title>Genome assembly of the bearded iris, Iris pallida Lam.</title>
        <authorList>
            <person name="Bruccoleri R.E."/>
            <person name="Oakeley E.J."/>
            <person name="Faust A.M.E."/>
            <person name="Altorfer M."/>
            <person name="Dessus-Babus S."/>
            <person name="Burckhardt D."/>
            <person name="Oertli M."/>
            <person name="Naumann U."/>
            <person name="Petersen F."/>
            <person name="Wong J."/>
        </authorList>
    </citation>
    <scope>NUCLEOTIDE SEQUENCE</scope>
    <source>
        <strain evidence="3">GSM-AAB239-AS_SAM_17_03QT</strain>
    </source>
</reference>
<comment type="caution">
    <text evidence="3">The sequence shown here is derived from an EMBL/GenBank/DDBJ whole genome shotgun (WGS) entry which is preliminary data.</text>
</comment>
<name>A0AAX6EKS0_IRIPA</name>
<dbReference type="GO" id="GO:0009451">
    <property type="term" value="P:RNA modification"/>
    <property type="evidence" value="ECO:0007669"/>
    <property type="project" value="InterPro"/>
</dbReference>
<feature type="repeat" description="PPR" evidence="2">
    <location>
        <begin position="184"/>
        <end position="218"/>
    </location>
</feature>
<evidence type="ECO:0000256" key="1">
    <source>
        <dbReference type="ARBA" id="ARBA00022737"/>
    </source>
</evidence>
<feature type="repeat" description="PPR" evidence="2">
    <location>
        <begin position="117"/>
        <end position="151"/>
    </location>
</feature>
<feature type="repeat" description="PPR" evidence="2">
    <location>
        <begin position="454"/>
        <end position="489"/>
    </location>
</feature>
<dbReference type="PANTHER" id="PTHR24015">
    <property type="entry name" value="OS07G0578800 PROTEIN-RELATED"/>
    <property type="match status" value="1"/>
</dbReference>
<dbReference type="PROSITE" id="PS51375">
    <property type="entry name" value="PPR"/>
    <property type="match status" value="6"/>
</dbReference>
<dbReference type="PANTHER" id="PTHR24015:SF1934">
    <property type="entry name" value="PENTATRICOPEPTIDE REPEAT-CONTAINING PROTEIN"/>
    <property type="match status" value="1"/>
</dbReference>
<evidence type="ECO:0000313" key="4">
    <source>
        <dbReference type="Proteomes" id="UP001140949"/>
    </source>
</evidence>
<dbReference type="Gene3D" id="1.25.40.10">
    <property type="entry name" value="Tetratricopeptide repeat domain"/>
    <property type="match status" value="5"/>
</dbReference>
<gene>
    <name evidence="3" type="ORF">M6B38_184080</name>
</gene>
<proteinExistence type="predicted"/>
<dbReference type="InterPro" id="IPR011990">
    <property type="entry name" value="TPR-like_helical_dom_sf"/>
</dbReference>
<dbReference type="AlphaFoldDB" id="A0AAX6EKS0"/>
<feature type="repeat" description="PPR" evidence="2">
    <location>
        <begin position="316"/>
        <end position="350"/>
    </location>
</feature>
<keyword evidence="1" id="KW-0677">Repeat</keyword>
<evidence type="ECO:0000256" key="2">
    <source>
        <dbReference type="PROSITE-ProRule" id="PRU00708"/>
    </source>
</evidence>
<organism evidence="3 4">
    <name type="scientific">Iris pallida</name>
    <name type="common">Sweet iris</name>
    <dbReference type="NCBI Taxonomy" id="29817"/>
    <lineage>
        <taxon>Eukaryota</taxon>
        <taxon>Viridiplantae</taxon>
        <taxon>Streptophyta</taxon>
        <taxon>Embryophyta</taxon>
        <taxon>Tracheophyta</taxon>
        <taxon>Spermatophyta</taxon>
        <taxon>Magnoliopsida</taxon>
        <taxon>Liliopsida</taxon>
        <taxon>Asparagales</taxon>
        <taxon>Iridaceae</taxon>
        <taxon>Iridoideae</taxon>
        <taxon>Irideae</taxon>
        <taxon>Iris</taxon>
    </lineage>
</organism>
<sequence>MMQRPPSHLLSLKNRPLNSWNAMIQTSIANGFFSESLDLYSSMLSYGTNGDNFTFPSVAKACAKLRSIRDGIKVHAHTVLLGFQSHVFVQTSLVDMYSKCSHLEDSRQVFDEMPMRTLVSWNSIISAYSHHLRTLESFGLFGEMRSLGTKPSSSTLVGLVSSCTDSGRCSSVHCYGIKVGFDSDLRFSNSVMNMYVRLGMLDDATSLFDSMERRSNVSWSILIDGYAGVGDGVKVFALFNRMRRDLVELDSVAFVGLVSQCAQFEGLSATYSVHGLLIKSGFDREPKLAASTVAMYARRNDLVSARKVFDSVEEKDVSLWTSMIGGYVRHGRSLEALDLFQELLRTTVKPNEVTVITILSACADFGLLSMGEKVEEYVTAAGFGSDLRVCTSLIHMYCKCGCVERAKEIFDGVSSKDLAAWSAMIKGYACHGRGREALALFEEMKKEGLLIKPDAIMFTEILSACSHSGLVEEGLRCFESMERDFGVEPNVKHYSCVVDLLARAGHFDCAAKLVERLPARAQGQAWAPLLSASGAHWGVTFEKLRSEEEAQTTGNYVMMSNIFASLAKWKEATWFRRLVDHGGFVKEPGWSRIL</sequence>
<dbReference type="InterPro" id="IPR002885">
    <property type="entry name" value="PPR_rpt"/>
</dbReference>
<accession>A0AAX6EKS0</accession>
<dbReference type="Proteomes" id="UP001140949">
    <property type="component" value="Unassembled WGS sequence"/>
</dbReference>
<dbReference type="EMBL" id="JANAVB010035820">
    <property type="protein sequence ID" value="KAJ6804606.1"/>
    <property type="molecule type" value="Genomic_DNA"/>
</dbReference>
<dbReference type="InterPro" id="IPR046960">
    <property type="entry name" value="PPR_At4g14850-like_plant"/>
</dbReference>
<dbReference type="FunFam" id="1.25.40.10:FF:000682">
    <property type="entry name" value="Pentatricopeptide repeat-containing protein At3g16610"/>
    <property type="match status" value="1"/>
</dbReference>
<protein>
    <submittedName>
        <fullName evidence="3">Pentatricopeptide repeat-containing protein-like, chloroplastic</fullName>
    </submittedName>
</protein>
<dbReference type="NCBIfam" id="TIGR00756">
    <property type="entry name" value="PPR"/>
    <property type="match status" value="7"/>
</dbReference>
<dbReference type="Pfam" id="PF20431">
    <property type="entry name" value="E_motif"/>
    <property type="match status" value="1"/>
</dbReference>
<dbReference type="Pfam" id="PF13041">
    <property type="entry name" value="PPR_2"/>
    <property type="match status" value="1"/>
</dbReference>
<keyword evidence="4" id="KW-1185">Reference proteome</keyword>